<protein>
    <submittedName>
        <fullName evidence="9">Penicillin acylase family protein</fullName>
    </submittedName>
</protein>
<dbReference type="Proteomes" id="UP000265560">
    <property type="component" value="Chromosome"/>
</dbReference>
<dbReference type="InterPro" id="IPR014395">
    <property type="entry name" value="Pen/GL7ACA/AHL_acylase"/>
</dbReference>
<dbReference type="InterPro" id="IPR023343">
    <property type="entry name" value="Penicillin_amidase_dom1"/>
</dbReference>
<dbReference type="KEGG" id="pcav:D3880_01010"/>
<dbReference type="InterPro" id="IPR043146">
    <property type="entry name" value="Penicillin_amidase_N_B-knob"/>
</dbReference>
<comment type="cofactor">
    <cofactor evidence="8">
        <name>Ca(2+)</name>
        <dbReference type="ChEBI" id="CHEBI:29108"/>
    </cofactor>
    <text evidence="8">Binds 1 Ca(2+) ion per dimer.</text>
</comment>
<organism evidence="9 10">
    <name type="scientific">Pseudomonas cavernae</name>
    <dbReference type="NCBI Taxonomy" id="2320867"/>
    <lineage>
        <taxon>Bacteria</taxon>
        <taxon>Pseudomonadati</taxon>
        <taxon>Pseudomonadota</taxon>
        <taxon>Gammaproteobacteria</taxon>
        <taxon>Pseudomonadales</taxon>
        <taxon>Pseudomonadaceae</taxon>
        <taxon>Pseudomonas</taxon>
    </lineage>
</organism>
<dbReference type="Gene3D" id="1.10.1400.10">
    <property type="match status" value="1"/>
</dbReference>
<dbReference type="Gene3D" id="3.60.20.10">
    <property type="entry name" value="Glutamine Phosphoribosylpyrophosphate, subunit 1, domain 1"/>
    <property type="match status" value="1"/>
</dbReference>
<dbReference type="RefSeq" id="WP_119891686.1">
    <property type="nucleotide sequence ID" value="NZ_CP032419.1"/>
</dbReference>
<dbReference type="InterPro" id="IPR029055">
    <property type="entry name" value="Ntn_hydrolases_N"/>
</dbReference>
<keyword evidence="10" id="KW-1185">Reference proteome</keyword>
<feature type="binding site" evidence="8">
    <location>
        <position position="455"/>
    </location>
    <ligand>
        <name>Ca(2+)</name>
        <dbReference type="ChEBI" id="CHEBI:29108"/>
    </ligand>
</feature>
<keyword evidence="5" id="KW-0378">Hydrolase</keyword>
<keyword evidence="6" id="KW-0865">Zymogen</keyword>
<dbReference type="GO" id="GO:0046872">
    <property type="term" value="F:metal ion binding"/>
    <property type="evidence" value="ECO:0007669"/>
    <property type="project" value="UniProtKB-KW"/>
</dbReference>
<dbReference type="PANTHER" id="PTHR34218:SF5">
    <property type="entry name" value="PENICILLIN ACYLASE FAMILY PROTEIN"/>
    <property type="match status" value="1"/>
</dbReference>
<dbReference type="InterPro" id="IPR043147">
    <property type="entry name" value="Penicillin_amidase_A-knob"/>
</dbReference>
<accession>A0A385YX85</accession>
<dbReference type="GO" id="GO:0042597">
    <property type="term" value="C:periplasmic space"/>
    <property type="evidence" value="ECO:0007669"/>
    <property type="project" value="UniProtKB-SubCell"/>
</dbReference>
<feature type="binding site" evidence="8">
    <location>
        <position position="184"/>
    </location>
    <ligand>
        <name>Ca(2+)</name>
        <dbReference type="ChEBI" id="CHEBI:29108"/>
    </ligand>
</feature>
<evidence type="ECO:0000256" key="3">
    <source>
        <dbReference type="ARBA" id="ARBA00022729"/>
    </source>
</evidence>
<dbReference type="Gene3D" id="2.30.120.10">
    <property type="match status" value="1"/>
</dbReference>
<evidence type="ECO:0000256" key="5">
    <source>
        <dbReference type="ARBA" id="ARBA00022801"/>
    </source>
</evidence>
<keyword evidence="8" id="KW-0106">Calcium</keyword>
<comment type="similarity">
    <text evidence="2">Belongs to the peptidase S45 family.</text>
</comment>
<evidence type="ECO:0000256" key="1">
    <source>
        <dbReference type="ARBA" id="ARBA00004418"/>
    </source>
</evidence>
<evidence type="ECO:0000256" key="7">
    <source>
        <dbReference type="PIRSR" id="PIRSR001227-1"/>
    </source>
</evidence>
<sequence length="796" mass="86880">MKRSLTVLAIAVAAVAAGATWYLHSKQPQRSGELALAHLQAPVSVRYDERGVPHIQAQNEADMYRALGYVHAQDRLFQMEMLRRLARGELAEVLGAKLVDTDRLFRTLGIRAHADQYAKTLDANSPAVQALQAYLDGINQYQDSRPAPVEFDLLGIDKRPFTLEDTVSVAGYMAYSFAAAFRTEPVLSHMRDQLGGDYLKVFDLAWHSAGVIQTPTLAAGDWQDLNALARLSQQALVEAGLPQFEGSNAWAVAGSHTKSGKPLLAGDPHIRFAVPAVWYEAQLSAPGFELYGHHQALNPYASLGHNRQFAWSLTMFQNDDLDLIAEKVNPDNPNQVWANGQWADLQSREETIRVKDGAPVTLTLRRSPHGPIVNDALGAAAGQTPIAMWWAFLETENPILDAFYQLNRADTLSKARDATAKIHAPGLNIVWANAAGDIGWWAAAKLPQRPAGVNPSFILDGSSHEADKPGYLPFTANPQEENPARGYIVSANYQPLSPTGVAVPGYYNLADRGQRLNDRLAQSDVKWDLQNSQALQLETATGYPQRLLQPLLADLRGAAADDGERALVEQLASWNGDHQLDSSIAPLFNQLTFQLAAAAMHDELGDAFFDNLLSTRVLDTALPRLAADAASPWWDDRGTEAKESRAETVKAAWQAALAHLKSTLGDDPSKWAWGSAHTLTHGHPLGQQQPLDKLFNVGPFAAPGGHEVPNNLSHRVGPTPWQVVYGPSTRRLIDLADPEHSLGINPVGQSGVPFDAHYADQAEAYIQGQYLPQHYSDEDVKANTQSSLTLVPASAR</sequence>
<feature type="binding site" evidence="8">
    <location>
        <position position="322"/>
    </location>
    <ligand>
        <name>Ca(2+)</name>
        <dbReference type="ChEBI" id="CHEBI:29108"/>
    </ligand>
</feature>
<dbReference type="PIRSF" id="PIRSF001227">
    <property type="entry name" value="Pen_acylase"/>
    <property type="match status" value="1"/>
</dbReference>
<dbReference type="PANTHER" id="PTHR34218">
    <property type="entry name" value="PEPTIDASE S45 PENICILLIN AMIDASE"/>
    <property type="match status" value="1"/>
</dbReference>
<dbReference type="Gene3D" id="1.10.439.10">
    <property type="entry name" value="Penicillin Amidohydrolase, domain 1"/>
    <property type="match status" value="1"/>
</dbReference>
<evidence type="ECO:0000313" key="10">
    <source>
        <dbReference type="Proteomes" id="UP000265560"/>
    </source>
</evidence>
<keyword evidence="4" id="KW-0574">Periplasm</keyword>
<dbReference type="GO" id="GO:0017000">
    <property type="term" value="P:antibiotic biosynthetic process"/>
    <property type="evidence" value="ECO:0007669"/>
    <property type="project" value="InterPro"/>
</dbReference>
<dbReference type="CDD" id="cd03747">
    <property type="entry name" value="Ntn_PGA_like"/>
    <property type="match status" value="1"/>
</dbReference>
<evidence type="ECO:0000256" key="8">
    <source>
        <dbReference type="PIRSR" id="PIRSR001227-2"/>
    </source>
</evidence>
<evidence type="ECO:0000256" key="4">
    <source>
        <dbReference type="ARBA" id="ARBA00022764"/>
    </source>
</evidence>
<dbReference type="AlphaFoldDB" id="A0A385YX85"/>
<feature type="binding site" evidence="8">
    <location>
        <position position="319"/>
    </location>
    <ligand>
        <name>Ca(2+)</name>
        <dbReference type="ChEBI" id="CHEBI:29108"/>
    </ligand>
</feature>
<evidence type="ECO:0000313" key="9">
    <source>
        <dbReference type="EMBL" id="AYC31051.1"/>
    </source>
</evidence>
<dbReference type="InterPro" id="IPR002692">
    <property type="entry name" value="S45"/>
</dbReference>
<reference evidence="10" key="1">
    <citation type="submission" date="2018-09" db="EMBL/GenBank/DDBJ databases">
        <authorList>
            <person name="Zhu H."/>
        </authorList>
    </citation>
    <scope>NUCLEOTIDE SEQUENCE [LARGE SCALE GENOMIC DNA]</scope>
    <source>
        <strain evidence="10">K2W31S-8</strain>
    </source>
</reference>
<keyword evidence="3" id="KW-0732">Signal</keyword>
<keyword evidence="8" id="KW-0479">Metal-binding</keyword>
<gene>
    <name evidence="9" type="ORF">D3880_01010</name>
</gene>
<dbReference type="EMBL" id="CP032419">
    <property type="protein sequence ID" value="AYC31051.1"/>
    <property type="molecule type" value="Genomic_DNA"/>
</dbReference>
<proteinExistence type="inferred from homology"/>
<comment type="subcellular location">
    <subcellularLocation>
        <location evidence="1">Periplasm</location>
    </subcellularLocation>
</comment>
<dbReference type="GO" id="GO:0016811">
    <property type="term" value="F:hydrolase activity, acting on carbon-nitrogen (but not peptide) bonds, in linear amides"/>
    <property type="evidence" value="ECO:0007669"/>
    <property type="project" value="InterPro"/>
</dbReference>
<name>A0A385YX85_9PSED</name>
<evidence type="ECO:0000256" key="2">
    <source>
        <dbReference type="ARBA" id="ARBA00006586"/>
    </source>
</evidence>
<dbReference type="OrthoDB" id="9760084at2"/>
<evidence type="ECO:0000256" key="6">
    <source>
        <dbReference type="ARBA" id="ARBA00023145"/>
    </source>
</evidence>
<dbReference type="SUPFAM" id="SSF56235">
    <property type="entry name" value="N-terminal nucleophile aminohydrolases (Ntn hydrolases)"/>
    <property type="match status" value="1"/>
</dbReference>
<feature type="active site" description="Nucleophile" evidence="7">
    <location>
        <position position="247"/>
    </location>
</feature>
<dbReference type="Pfam" id="PF01804">
    <property type="entry name" value="Penicil_amidase"/>
    <property type="match status" value="1"/>
</dbReference>